<comment type="caution">
    <text evidence="2">The sequence shown here is derived from an EMBL/GenBank/DDBJ whole genome shotgun (WGS) entry which is preliminary data.</text>
</comment>
<name>A0A9D2AHE3_9BACT</name>
<sequence length="112" mass="10656">MQRLKDGASDADEQQVALMGTAPTDRAALRTEEPTAATAAEGAVGGGVSGTVGSGAVGSGTVGSGTVGSGAVGGAVLLGVGSRLAASAPDDIRTGLLRRPSDEESSTSAQDA</sequence>
<protein>
    <submittedName>
        <fullName evidence="2">Uncharacterized protein</fullName>
    </submittedName>
</protein>
<accession>A0A9D2AHE3</accession>
<evidence type="ECO:0000256" key="1">
    <source>
        <dbReference type="SAM" id="MobiDB-lite"/>
    </source>
</evidence>
<reference evidence="2" key="2">
    <citation type="submission" date="2021-04" db="EMBL/GenBank/DDBJ databases">
        <authorList>
            <person name="Gilroy R."/>
        </authorList>
    </citation>
    <scope>NUCLEOTIDE SEQUENCE</scope>
    <source>
        <strain evidence="2">14975</strain>
    </source>
</reference>
<evidence type="ECO:0000313" key="3">
    <source>
        <dbReference type="Proteomes" id="UP000823964"/>
    </source>
</evidence>
<dbReference type="Proteomes" id="UP000823964">
    <property type="component" value="Unassembled WGS sequence"/>
</dbReference>
<feature type="compositionally biased region" description="Gly residues" evidence="1">
    <location>
        <begin position="43"/>
        <end position="65"/>
    </location>
</feature>
<dbReference type="AlphaFoldDB" id="A0A9D2AHE3"/>
<evidence type="ECO:0000313" key="2">
    <source>
        <dbReference type="EMBL" id="HIX20285.1"/>
    </source>
</evidence>
<feature type="region of interest" description="Disordered" evidence="1">
    <location>
        <begin position="88"/>
        <end position="112"/>
    </location>
</feature>
<dbReference type="EMBL" id="DXFQ01000124">
    <property type="protein sequence ID" value="HIX20285.1"/>
    <property type="molecule type" value="Genomic_DNA"/>
</dbReference>
<proteinExistence type="predicted"/>
<organism evidence="2 3">
    <name type="scientific">Candidatus Akkermansia intestinigallinarum</name>
    <dbReference type="NCBI Taxonomy" id="2838431"/>
    <lineage>
        <taxon>Bacteria</taxon>
        <taxon>Pseudomonadati</taxon>
        <taxon>Verrucomicrobiota</taxon>
        <taxon>Verrucomicrobiia</taxon>
        <taxon>Verrucomicrobiales</taxon>
        <taxon>Akkermansiaceae</taxon>
        <taxon>Akkermansia</taxon>
    </lineage>
</organism>
<gene>
    <name evidence="2" type="ORF">H9862_06775</name>
</gene>
<feature type="non-terminal residue" evidence="2">
    <location>
        <position position="112"/>
    </location>
</feature>
<feature type="region of interest" description="Disordered" evidence="1">
    <location>
        <begin position="1"/>
        <end position="65"/>
    </location>
</feature>
<reference evidence="2" key="1">
    <citation type="journal article" date="2021" name="PeerJ">
        <title>Extensive microbial diversity within the chicken gut microbiome revealed by metagenomics and culture.</title>
        <authorList>
            <person name="Gilroy R."/>
            <person name="Ravi A."/>
            <person name="Getino M."/>
            <person name="Pursley I."/>
            <person name="Horton D.L."/>
            <person name="Alikhan N.F."/>
            <person name="Baker D."/>
            <person name="Gharbi K."/>
            <person name="Hall N."/>
            <person name="Watson M."/>
            <person name="Adriaenssens E.M."/>
            <person name="Foster-Nyarko E."/>
            <person name="Jarju S."/>
            <person name="Secka A."/>
            <person name="Antonio M."/>
            <person name="Oren A."/>
            <person name="Chaudhuri R.R."/>
            <person name="La Ragione R."/>
            <person name="Hildebrand F."/>
            <person name="Pallen M.J."/>
        </authorList>
    </citation>
    <scope>NUCLEOTIDE SEQUENCE</scope>
    <source>
        <strain evidence="2">14975</strain>
    </source>
</reference>